<keyword evidence="1" id="KW-0812">Transmembrane</keyword>
<organism evidence="2 3">
    <name type="scientific">Sediminibacillus halophilus</name>
    <dbReference type="NCBI Taxonomy" id="482461"/>
    <lineage>
        <taxon>Bacteria</taxon>
        <taxon>Bacillati</taxon>
        <taxon>Bacillota</taxon>
        <taxon>Bacilli</taxon>
        <taxon>Bacillales</taxon>
        <taxon>Bacillaceae</taxon>
        <taxon>Sediminibacillus</taxon>
    </lineage>
</organism>
<sequence>MADSTRMLLWREIDKKRLEYVIEYGILVIGAVVAGQIREMEILEQEGQLYQFQ</sequence>
<reference evidence="3" key="1">
    <citation type="submission" date="2016-10" db="EMBL/GenBank/DDBJ databases">
        <authorList>
            <person name="Varghese N."/>
            <person name="Submissions S."/>
        </authorList>
    </citation>
    <scope>NUCLEOTIDE SEQUENCE [LARGE SCALE GENOMIC DNA]</scope>
    <source>
        <strain evidence="3">CGMCC 1.6199</strain>
    </source>
</reference>
<evidence type="ECO:0000256" key="1">
    <source>
        <dbReference type="SAM" id="Phobius"/>
    </source>
</evidence>
<gene>
    <name evidence="2" type="ORF">SAMN05216244_0217</name>
</gene>
<dbReference type="Proteomes" id="UP000182347">
    <property type="component" value="Unassembled WGS sequence"/>
</dbReference>
<keyword evidence="1" id="KW-1133">Transmembrane helix</keyword>
<dbReference type="EMBL" id="FNHF01000001">
    <property type="protein sequence ID" value="SDL63729.1"/>
    <property type="molecule type" value="Genomic_DNA"/>
</dbReference>
<keyword evidence="1" id="KW-0472">Membrane</keyword>
<protein>
    <submittedName>
        <fullName evidence="2">Uncharacterized protein</fullName>
    </submittedName>
</protein>
<name>A0A1G9LNZ9_9BACI</name>
<proteinExistence type="predicted"/>
<evidence type="ECO:0000313" key="2">
    <source>
        <dbReference type="EMBL" id="SDL63729.1"/>
    </source>
</evidence>
<dbReference type="AlphaFoldDB" id="A0A1G9LNZ9"/>
<accession>A0A1G9LNZ9</accession>
<feature type="transmembrane region" description="Helical" evidence="1">
    <location>
        <begin position="20"/>
        <end position="37"/>
    </location>
</feature>
<keyword evidence="3" id="KW-1185">Reference proteome</keyword>
<evidence type="ECO:0000313" key="3">
    <source>
        <dbReference type="Proteomes" id="UP000182347"/>
    </source>
</evidence>